<dbReference type="Proteomes" id="UP000324800">
    <property type="component" value="Unassembled WGS sequence"/>
</dbReference>
<organism evidence="1 2">
    <name type="scientific">Streblomastix strix</name>
    <dbReference type="NCBI Taxonomy" id="222440"/>
    <lineage>
        <taxon>Eukaryota</taxon>
        <taxon>Metamonada</taxon>
        <taxon>Preaxostyla</taxon>
        <taxon>Oxymonadida</taxon>
        <taxon>Streblomastigidae</taxon>
        <taxon>Streblomastix</taxon>
    </lineage>
</organism>
<dbReference type="PANTHER" id="PTHR32329:SF2">
    <property type="entry name" value="BIFUNCTIONAL PROTEIN [INCLUDES 2-HYDROXYACYL-COA DEHYDRATASE (N-TER) AND ITS ACTIVATOR DOMAIN (C_TERM)"/>
    <property type="match status" value="1"/>
</dbReference>
<sequence>MGSIPKKPYIVLIHQFSQEHAAGYAAGINSLDYDFRVCPEYSQQEMVDCGLRFVNNDCCYGSVLIVGSVILALQKREFDPNKLHFVWIHMGGSCSSRCLGHLIRRAVIQAGFSQVGVSELNYNYLVNPEMSIGQTMRVNYAFVIGDLLTRVFHRCHPYEKVW</sequence>
<evidence type="ECO:0000313" key="2">
    <source>
        <dbReference type="Proteomes" id="UP000324800"/>
    </source>
</evidence>
<accession>A0A5J4VME8</accession>
<protein>
    <submittedName>
        <fullName evidence="1">Putative 2-hydroxyglutaryl-CoA dehydratase</fullName>
    </submittedName>
</protein>
<evidence type="ECO:0000313" key="1">
    <source>
        <dbReference type="EMBL" id="KAA6383616.1"/>
    </source>
</evidence>
<comment type="caution">
    <text evidence="1">The sequence shown here is derived from an EMBL/GenBank/DDBJ whole genome shotgun (WGS) entry which is preliminary data.</text>
</comment>
<name>A0A5J4VME8_9EUKA</name>
<dbReference type="EMBL" id="SNRW01006155">
    <property type="protein sequence ID" value="KAA6383616.1"/>
    <property type="molecule type" value="Genomic_DNA"/>
</dbReference>
<gene>
    <name evidence="1" type="ORF">EZS28_020855</name>
</gene>
<proteinExistence type="predicted"/>
<dbReference type="InterPro" id="IPR051805">
    <property type="entry name" value="Dehydratase_Activator_Redct"/>
</dbReference>
<dbReference type="AlphaFoldDB" id="A0A5J4VME8"/>
<reference evidence="1 2" key="1">
    <citation type="submission" date="2019-03" db="EMBL/GenBank/DDBJ databases">
        <title>Single cell metagenomics reveals metabolic interactions within the superorganism composed of flagellate Streblomastix strix and complex community of Bacteroidetes bacteria on its surface.</title>
        <authorList>
            <person name="Treitli S.C."/>
            <person name="Kolisko M."/>
            <person name="Husnik F."/>
            <person name="Keeling P."/>
            <person name="Hampl V."/>
        </authorList>
    </citation>
    <scope>NUCLEOTIDE SEQUENCE [LARGE SCALE GENOMIC DNA]</scope>
    <source>
        <strain evidence="1">ST1C</strain>
    </source>
</reference>
<dbReference type="PANTHER" id="PTHR32329">
    <property type="entry name" value="BIFUNCTIONAL PROTEIN [INCLUDES 2-HYDROXYACYL-COA DEHYDRATASE (N-TER) AND ITS ACTIVATOR DOMAIN (C_TERM)-RELATED"/>
    <property type="match status" value="1"/>
</dbReference>